<dbReference type="SUPFAM" id="SSF144091">
    <property type="entry name" value="Rhomboid-like"/>
    <property type="match status" value="1"/>
</dbReference>
<feature type="transmembrane region" description="Helical" evidence="10">
    <location>
        <begin position="150"/>
        <end position="170"/>
    </location>
</feature>
<evidence type="ECO:0000256" key="9">
    <source>
        <dbReference type="ARBA" id="ARBA00023136"/>
    </source>
</evidence>
<dbReference type="InterPro" id="IPR035952">
    <property type="entry name" value="Rhomboid-like_sf"/>
</dbReference>
<dbReference type="EMBL" id="CM026423">
    <property type="protein sequence ID" value="KAG0582261.1"/>
    <property type="molecule type" value="Genomic_DNA"/>
</dbReference>
<feature type="transmembrane region" description="Helical" evidence="10">
    <location>
        <begin position="182"/>
        <end position="201"/>
    </location>
</feature>
<accession>A0A8T0IH75</accession>
<keyword evidence="6 10" id="KW-0378">Hydrolase</keyword>
<sequence length="371" mass="40813">MDKSAPGFTRSTTPPKDGASARAVDSPDPKGEFRVRVHDHDDHIFEPSPAVPTKPQPFNPKKHRYLPIAVPVIMVGNIVVFILMMYYNNCPNNITAGRKCVGDWLKPLSFQPWDENPMLGPRSAAILKWGGLESNLVTKHGEGWRLASTIALNGGVLQLCFNLIVLLIVGTRMEFTFWFSKVSLVYIISGFGGSVLSALFIQNQVFAGAGGAICGLIGAGLADMFMNWPVTERKIFKLIDLILFLLISLGFGLMPQVDNFANVGGLATGFLLGLVLLKRPQKGFKDTRHLSQLEAFIVNNEDPDLPPVKMYKVSQRVVSWIAFIVVLGLLTAGTVILLLDKFRVNKGCSWCHYAACVPNLKWECPGIYANP</sequence>
<feature type="transmembrane region" description="Helical" evidence="10">
    <location>
        <begin position="317"/>
        <end position="339"/>
    </location>
</feature>
<comment type="subcellular location">
    <subcellularLocation>
        <location evidence="2 10">Membrane</location>
        <topology evidence="2 10">Multi-pass membrane protein</topology>
    </subcellularLocation>
</comment>
<comment type="similarity">
    <text evidence="3 10">Belongs to the peptidase S54 family.</text>
</comment>
<feature type="region of interest" description="Disordered" evidence="11">
    <location>
        <begin position="1"/>
        <end position="33"/>
    </location>
</feature>
<dbReference type="InterPro" id="IPR022764">
    <property type="entry name" value="Peptidase_S54_rhomboid_dom"/>
</dbReference>
<keyword evidence="9 10" id="KW-0472">Membrane</keyword>
<keyword evidence="14" id="KW-1185">Reference proteome</keyword>
<dbReference type="PANTHER" id="PTHR22936:SF69">
    <property type="entry name" value="RHOMBOID-LIKE PROTEIN"/>
    <property type="match status" value="1"/>
</dbReference>
<keyword evidence="5 10" id="KW-0812">Transmembrane</keyword>
<evidence type="ECO:0000313" key="13">
    <source>
        <dbReference type="EMBL" id="KAG0582261.1"/>
    </source>
</evidence>
<comment type="catalytic activity">
    <reaction evidence="1 10">
        <text>Cleaves type-1 transmembrane domains using a catalytic dyad composed of serine and histidine that are contributed by different transmembrane domains.</text>
        <dbReference type="EC" id="3.4.21.105"/>
    </reaction>
</comment>
<organism evidence="13 14">
    <name type="scientific">Ceratodon purpureus</name>
    <name type="common">Fire moss</name>
    <name type="synonym">Dicranum purpureum</name>
    <dbReference type="NCBI Taxonomy" id="3225"/>
    <lineage>
        <taxon>Eukaryota</taxon>
        <taxon>Viridiplantae</taxon>
        <taxon>Streptophyta</taxon>
        <taxon>Embryophyta</taxon>
        <taxon>Bryophyta</taxon>
        <taxon>Bryophytina</taxon>
        <taxon>Bryopsida</taxon>
        <taxon>Dicranidae</taxon>
        <taxon>Pseudoditrichales</taxon>
        <taxon>Ditrichaceae</taxon>
        <taxon>Ceratodon</taxon>
    </lineage>
</organism>
<dbReference type="PANTHER" id="PTHR22936">
    <property type="entry name" value="RHOMBOID-RELATED"/>
    <property type="match status" value="1"/>
</dbReference>
<dbReference type="Pfam" id="PF01694">
    <property type="entry name" value="Rhomboid"/>
    <property type="match status" value="1"/>
</dbReference>
<evidence type="ECO:0000256" key="5">
    <source>
        <dbReference type="ARBA" id="ARBA00022692"/>
    </source>
</evidence>
<evidence type="ECO:0000313" key="14">
    <source>
        <dbReference type="Proteomes" id="UP000822688"/>
    </source>
</evidence>
<protein>
    <recommendedName>
        <fullName evidence="10">RHOMBOID-like protein</fullName>
        <ecNumber evidence="10">3.4.21.105</ecNumber>
    </recommendedName>
</protein>
<evidence type="ECO:0000256" key="6">
    <source>
        <dbReference type="ARBA" id="ARBA00022801"/>
    </source>
</evidence>
<evidence type="ECO:0000256" key="7">
    <source>
        <dbReference type="ARBA" id="ARBA00022825"/>
    </source>
</evidence>
<keyword evidence="8 10" id="KW-1133">Transmembrane helix</keyword>
<dbReference type="GO" id="GO:0006508">
    <property type="term" value="P:proteolysis"/>
    <property type="evidence" value="ECO:0007669"/>
    <property type="project" value="UniProtKB-KW"/>
</dbReference>
<evidence type="ECO:0000256" key="1">
    <source>
        <dbReference type="ARBA" id="ARBA00000156"/>
    </source>
</evidence>
<evidence type="ECO:0000259" key="12">
    <source>
        <dbReference type="Pfam" id="PF01694"/>
    </source>
</evidence>
<comment type="caution">
    <text evidence="13">The sequence shown here is derived from an EMBL/GenBank/DDBJ whole genome shotgun (WGS) entry which is preliminary data.</text>
</comment>
<feature type="transmembrane region" description="Helical" evidence="10">
    <location>
        <begin position="207"/>
        <end position="226"/>
    </location>
</feature>
<name>A0A8T0IH75_CERPU</name>
<evidence type="ECO:0000256" key="4">
    <source>
        <dbReference type="ARBA" id="ARBA00022670"/>
    </source>
</evidence>
<dbReference type="EC" id="3.4.21.105" evidence="10"/>
<dbReference type="Gene3D" id="1.20.1540.10">
    <property type="entry name" value="Rhomboid-like"/>
    <property type="match status" value="1"/>
</dbReference>
<dbReference type="GO" id="GO:0016020">
    <property type="term" value="C:membrane"/>
    <property type="evidence" value="ECO:0007669"/>
    <property type="project" value="UniProtKB-SubCell"/>
</dbReference>
<evidence type="ECO:0000256" key="3">
    <source>
        <dbReference type="ARBA" id="ARBA00009045"/>
    </source>
</evidence>
<keyword evidence="4 10" id="KW-0645">Protease</keyword>
<dbReference type="AlphaFoldDB" id="A0A8T0IH75"/>
<reference evidence="13" key="1">
    <citation type="submission" date="2020-06" db="EMBL/GenBank/DDBJ databases">
        <title>WGS assembly of Ceratodon purpureus strain R40.</title>
        <authorList>
            <person name="Carey S.B."/>
            <person name="Jenkins J."/>
            <person name="Shu S."/>
            <person name="Lovell J.T."/>
            <person name="Sreedasyam A."/>
            <person name="Maumus F."/>
            <person name="Tiley G.P."/>
            <person name="Fernandez-Pozo N."/>
            <person name="Barry K."/>
            <person name="Chen C."/>
            <person name="Wang M."/>
            <person name="Lipzen A."/>
            <person name="Daum C."/>
            <person name="Saski C.A."/>
            <person name="Payton A.C."/>
            <person name="Mcbreen J.C."/>
            <person name="Conrad R.E."/>
            <person name="Kollar L.M."/>
            <person name="Olsson S."/>
            <person name="Huttunen S."/>
            <person name="Landis J.B."/>
            <person name="Wickett N.J."/>
            <person name="Johnson M.G."/>
            <person name="Rensing S.A."/>
            <person name="Grimwood J."/>
            <person name="Schmutz J."/>
            <person name="Mcdaniel S.F."/>
        </authorList>
    </citation>
    <scope>NUCLEOTIDE SEQUENCE</scope>
    <source>
        <strain evidence="13">R40</strain>
    </source>
</reference>
<evidence type="ECO:0000256" key="2">
    <source>
        <dbReference type="ARBA" id="ARBA00004141"/>
    </source>
</evidence>
<feature type="transmembrane region" description="Helical" evidence="10">
    <location>
        <begin position="238"/>
        <end position="254"/>
    </location>
</feature>
<evidence type="ECO:0000256" key="10">
    <source>
        <dbReference type="RuleBase" id="RU362115"/>
    </source>
</evidence>
<dbReference type="GO" id="GO:0004252">
    <property type="term" value="F:serine-type endopeptidase activity"/>
    <property type="evidence" value="ECO:0007669"/>
    <property type="project" value="InterPro"/>
</dbReference>
<feature type="transmembrane region" description="Helical" evidence="10">
    <location>
        <begin position="260"/>
        <end position="277"/>
    </location>
</feature>
<feature type="transmembrane region" description="Helical" evidence="10">
    <location>
        <begin position="65"/>
        <end position="87"/>
    </location>
</feature>
<dbReference type="Proteomes" id="UP000822688">
    <property type="component" value="Chromosome 3"/>
</dbReference>
<feature type="domain" description="Peptidase S54 rhomboid" evidence="12">
    <location>
        <begin position="141"/>
        <end position="278"/>
    </location>
</feature>
<evidence type="ECO:0000256" key="8">
    <source>
        <dbReference type="ARBA" id="ARBA00022989"/>
    </source>
</evidence>
<proteinExistence type="inferred from homology"/>
<evidence type="ECO:0000256" key="11">
    <source>
        <dbReference type="SAM" id="MobiDB-lite"/>
    </source>
</evidence>
<dbReference type="InterPro" id="IPR002610">
    <property type="entry name" value="Peptidase_S54_rhomboid-like"/>
</dbReference>
<comment type="function">
    <text evidence="10">Serine protease involved in intramembrane proteolysis.</text>
</comment>
<gene>
    <name evidence="13" type="ORF">KC19_3G046700</name>
</gene>
<keyword evidence="7 10" id="KW-0720">Serine protease</keyword>